<dbReference type="EMBL" id="LSGP01000023">
    <property type="protein sequence ID" value="KYZ75571.1"/>
    <property type="molecule type" value="Genomic_DNA"/>
</dbReference>
<dbReference type="InterPro" id="IPR037171">
    <property type="entry name" value="NagB/RpiA_transferase-like"/>
</dbReference>
<accession>A0A154BNT1</accession>
<dbReference type="GO" id="GO:0030246">
    <property type="term" value="F:carbohydrate binding"/>
    <property type="evidence" value="ECO:0007669"/>
    <property type="project" value="InterPro"/>
</dbReference>
<dbReference type="OrthoDB" id="9793820at2"/>
<dbReference type="Pfam" id="PF21715">
    <property type="entry name" value="CggR_N"/>
    <property type="match status" value="1"/>
</dbReference>
<dbReference type="Pfam" id="PF04198">
    <property type="entry name" value="Sugar-bind"/>
    <property type="match status" value="1"/>
</dbReference>
<evidence type="ECO:0000256" key="2">
    <source>
        <dbReference type="ARBA" id="ARBA00023015"/>
    </source>
</evidence>
<dbReference type="GO" id="GO:0003677">
    <property type="term" value="F:DNA binding"/>
    <property type="evidence" value="ECO:0007669"/>
    <property type="project" value="UniProtKB-KW"/>
</dbReference>
<dbReference type="Gene3D" id="3.40.50.1360">
    <property type="match status" value="1"/>
</dbReference>
<dbReference type="PANTHER" id="PTHR34294">
    <property type="entry name" value="TRANSCRIPTIONAL REGULATOR-RELATED"/>
    <property type="match status" value="1"/>
</dbReference>
<keyword evidence="2" id="KW-0805">Transcription regulation</keyword>
<keyword evidence="4" id="KW-0804">Transcription</keyword>
<dbReference type="Proteomes" id="UP000076268">
    <property type="component" value="Unassembled WGS sequence"/>
</dbReference>
<dbReference type="RefSeq" id="WP_066244327.1">
    <property type="nucleotide sequence ID" value="NZ_LSGP01000023.1"/>
</dbReference>
<dbReference type="AlphaFoldDB" id="A0A154BNT1"/>
<dbReference type="InterPro" id="IPR036388">
    <property type="entry name" value="WH-like_DNA-bd_sf"/>
</dbReference>
<reference evidence="7 8" key="1">
    <citation type="submission" date="2016-02" db="EMBL/GenBank/DDBJ databases">
        <title>Anaerosporomusa subterraneum gen. nov., sp. nov., a spore-forming obligate anaerobe isolated from saprolite.</title>
        <authorList>
            <person name="Choi J.K."/>
            <person name="Shah M."/>
            <person name="Yee N."/>
        </authorList>
    </citation>
    <scope>NUCLEOTIDE SEQUENCE [LARGE SCALE GENOMIC DNA]</scope>
    <source>
        <strain evidence="7 8">RU4</strain>
    </source>
</reference>
<evidence type="ECO:0000313" key="8">
    <source>
        <dbReference type="Proteomes" id="UP000076268"/>
    </source>
</evidence>
<evidence type="ECO:0000313" key="7">
    <source>
        <dbReference type="EMBL" id="KYZ75571.1"/>
    </source>
</evidence>
<evidence type="ECO:0000256" key="1">
    <source>
        <dbReference type="ARBA" id="ARBA00010466"/>
    </source>
</evidence>
<comment type="similarity">
    <text evidence="1">Belongs to the SorC transcriptional regulatory family.</text>
</comment>
<name>A0A154BNT1_ANASB</name>
<dbReference type="InterPro" id="IPR036390">
    <property type="entry name" value="WH_DNA-bd_sf"/>
</dbReference>
<dbReference type="PANTHER" id="PTHR34294:SF5">
    <property type="entry name" value="CENTRAL GLYCOLYTIC GENES REGULATOR"/>
    <property type="match status" value="1"/>
</dbReference>
<dbReference type="InterPro" id="IPR007324">
    <property type="entry name" value="Sugar-bd_dom_put"/>
</dbReference>
<sequence>MENIVRLHRRIAPELIATVEERYLILRQILYSQPVGRRALAALLVSGERVVRAQVDFLKTAGFVEFSPLGMTITPDGQDILEELADYIRLLHGLTSLEQELSSRLGLGQVVIIPGNSDVDSAVRKDLGRAAAGVLARYLGEPLTVAVSGGSTMARMAHAFTESSPQTLVVPARGALGEQVEYQANTVAAVLAGKLGGKYRLLNMPDAVSDQALAALLNSDANIRDVAEVVGRADILVYGVGQAERMAIRRGLSAEVITEVLQRGAVGEALGDYCTLAGEIVYSTASVGLRLNDLVGISQRIMIAGGAKKAAAIVAVANASGGGILVTDEAAARAIQVIINNHIK</sequence>
<dbReference type="Gene3D" id="1.10.10.10">
    <property type="entry name" value="Winged helix-like DNA-binding domain superfamily/Winged helix DNA-binding domain"/>
    <property type="match status" value="1"/>
</dbReference>
<evidence type="ECO:0000259" key="6">
    <source>
        <dbReference type="Pfam" id="PF21715"/>
    </source>
</evidence>
<dbReference type="SUPFAM" id="SSF46785">
    <property type="entry name" value="Winged helix' DNA-binding domain"/>
    <property type="match status" value="1"/>
</dbReference>
<dbReference type="InterPro" id="IPR048715">
    <property type="entry name" value="CggR_N"/>
</dbReference>
<evidence type="ECO:0000256" key="3">
    <source>
        <dbReference type="ARBA" id="ARBA00023125"/>
    </source>
</evidence>
<feature type="domain" description="CggR N-terminal DNA binding" evidence="6">
    <location>
        <begin position="19"/>
        <end position="87"/>
    </location>
</feature>
<evidence type="ECO:0000259" key="5">
    <source>
        <dbReference type="Pfam" id="PF04198"/>
    </source>
</evidence>
<organism evidence="7 8">
    <name type="scientific">Anaerosporomusa subterranea</name>
    <dbReference type="NCBI Taxonomy" id="1794912"/>
    <lineage>
        <taxon>Bacteria</taxon>
        <taxon>Bacillati</taxon>
        <taxon>Bacillota</taxon>
        <taxon>Negativicutes</taxon>
        <taxon>Acetonemataceae</taxon>
        <taxon>Anaerosporomusa</taxon>
    </lineage>
</organism>
<gene>
    <name evidence="7" type="ORF">AXX12_12750</name>
</gene>
<keyword evidence="3 7" id="KW-0238">DNA-binding</keyword>
<dbReference type="SUPFAM" id="SSF100950">
    <property type="entry name" value="NagB/RpiA/CoA transferase-like"/>
    <property type="match status" value="1"/>
</dbReference>
<keyword evidence="8" id="KW-1185">Reference proteome</keyword>
<dbReference type="STRING" id="1794912.AXX12_12750"/>
<protein>
    <submittedName>
        <fullName evidence="7">DNA-binding transcriptional regulator</fullName>
    </submittedName>
</protein>
<dbReference type="InterPro" id="IPR051054">
    <property type="entry name" value="SorC_transcr_regulators"/>
</dbReference>
<proteinExistence type="inferred from homology"/>
<comment type="caution">
    <text evidence="7">The sequence shown here is derived from an EMBL/GenBank/DDBJ whole genome shotgun (WGS) entry which is preliminary data.</text>
</comment>
<feature type="domain" description="Sugar-binding" evidence="5">
    <location>
        <begin position="93"/>
        <end position="335"/>
    </location>
</feature>
<evidence type="ECO:0000256" key="4">
    <source>
        <dbReference type="ARBA" id="ARBA00023163"/>
    </source>
</evidence>